<feature type="transmembrane region" description="Helical" evidence="1">
    <location>
        <begin position="198"/>
        <end position="219"/>
    </location>
</feature>
<keyword evidence="1" id="KW-0812">Transmembrane</keyword>
<dbReference type="EMBL" id="MCFG01000135">
    <property type="protein sequence ID" value="ORX80796.1"/>
    <property type="molecule type" value="Genomic_DNA"/>
</dbReference>
<reference evidence="2 3" key="2">
    <citation type="submission" date="2016-08" db="EMBL/GenBank/DDBJ databases">
        <title>Pervasive Adenine N6-methylation of Active Genes in Fungi.</title>
        <authorList>
            <consortium name="DOE Joint Genome Institute"/>
            <person name="Mondo S.J."/>
            <person name="Dannebaum R.O."/>
            <person name="Kuo R.C."/>
            <person name="Labutti K."/>
            <person name="Haridas S."/>
            <person name="Kuo A."/>
            <person name="Salamov A."/>
            <person name="Ahrendt S.R."/>
            <person name="Lipzen A."/>
            <person name="Sullivan W."/>
            <person name="Andreopoulos W.B."/>
            <person name="Clum A."/>
            <person name="Lindquist E."/>
            <person name="Daum C."/>
            <person name="Ramamoorthy G.K."/>
            <person name="Gryganskyi A."/>
            <person name="Culley D."/>
            <person name="Magnuson J.K."/>
            <person name="James T.Y."/>
            <person name="O'Malley M.A."/>
            <person name="Stajich J.E."/>
            <person name="Spatafora J.W."/>
            <person name="Visel A."/>
            <person name="Grigoriev I.V."/>
        </authorList>
    </citation>
    <scope>NUCLEOTIDE SEQUENCE [LARGE SCALE GENOMIC DNA]</scope>
    <source>
        <strain evidence="2 3">S4</strain>
    </source>
</reference>
<organism evidence="2 3">
    <name type="scientific">Anaeromyces robustus</name>
    <dbReference type="NCBI Taxonomy" id="1754192"/>
    <lineage>
        <taxon>Eukaryota</taxon>
        <taxon>Fungi</taxon>
        <taxon>Fungi incertae sedis</taxon>
        <taxon>Chytridiomycota</taxon>
        <taxon>Chytridiomycota incertae sedis</taxon>
        <taxon>Neocallimastigomycetes</taxon>
        <taxon>Neocallimastigales</taxon>
        <taxon>Neocallimastigaceae</taxon>
        <taxon>Anaeromyces</taxon>
    </lineage>
</organism>
<keyword evidence="3" id="KW-1185">Reference proteome</keyword>
<evidence type="ECO:0000313" key="3">
    <source>
        <dbReference type="Proteomes" id="UP000193944"/>
    </source>
</evidence>
<comment type="caution">
    <text evidence="2">The sequence shown here is derived from an EMBL/GenBank/DDBJ whole genome shotgun (WGS) entry which is preliminary data.</text>
</comment>
<dbReference type="Proteomes" id="UP000193944">
    <property type="component" value="Unassembled WGS sequence"/>
</dbReference>
<dbReference type="AlphaFoldDB" id="A0A1Y1X5Z9"/>
<keyword evidence="1" id="KW-0472">Membrane</keyword>
<keyword evidence="1" id="KW-1133">Transmembrane helix</keyword>
<sequence>MTSNSTTIDPLSIFTFKEAVNYFKGDDNCAFYNTLCDGKPCYKDSKSQCQTNSDCLGGTCSKDFYCEGSTIYYSGTFDLEDCSNYVKQYITQCHDKKCPEKKSGVCKGQTDSCMENFFCKDPSTCAVYPCGNIREGLPYGEIMDEDLSSSDIISKCRTDNDCLSGICSYGKCENISLAYVDVDLNHSRYGMAKGSSKILTICVIIAIIAVLALCCCCCCKRKRNRKN</sequence>
<proteinExistence type="predicted"/>
<accession>A0A1Y1X5Z9</accession>
<name>A0A1Y1X5Z9_9FUNG</name>
<gene>
    <name evidence="2" type="ORF">BCR32DRAFT_245374</name>
</gene>
<evidence type="ECO:0000256" key="1">
    <source>
        <dbReference type="SAM" id="Phobius"/>
    </source>
</evidence>
<evidence type="ECO:0000313" key="2">
    <source>
        <dbReference type="EMBL" id="ORX80796.1"/>
    </source>
</evidence>
<protein>
    <submittedName>
        <fullName evidence="2">Uncharacterized protein</fullName>
    </submittedName>
</protein>
<reference evidence="2 3" key="1">
    <citation type="submission" date="2016-08" db="EMBL/GenBank/DDBJ databases">
        <title>A Parts List for Fungal Cellulosomes Revealed by Comparative Genomics.</title>
        <authorList>
            <consortium name="DOE Joint Genome Institute"/>
            <person name="Haitjema C.H."/>
            <person name="Gilmore S.P."/>
            <person name="Henske J.K."/>
            <person name="Solomon K.V."/>
            <person name="De Groot R."/>
            <person name="Kuo A."/>
            <person name="Mondo S.J."/>
            <person name="Salamov A.A."/>
            <person name="Labutti K."/>
            <person name="Zhao Z."/>
            <person name="Chiniquy J."/>
            <person name="Barry K."/>
            <person name="Brewer H.M."/>
            <person name="Purvine S.O."/>
            <person name="Wright A.T."/>
            <person name="Boxma B."/>
            <person name="Van Alen T."/>
            <person name="Hackstein J.H."/>
            <person name="Baker S.E."/>
            <person name="Grigoriev I.V."/>
            <person name="O'Malley M.A."/>
        </authorList>
    </citation>
    <scope>NUCLEOTIDE SEQUENCE [LARGE SCALE GENOMIC DNA]</scope>
    <source>
        <strain evidence="2 3">S4</strain>
    </source>
</reference>